<proteinExistence type="predicted"/>
<keyword evidence="1" id="KW-0175">Coiled coil</keyword>
<dbReference type="Proteomes" id="UP000789901">
    <property type="component" value="Unassembled WGS sequence"/>
</dbReference>
<evidence type="ECO:0000313" key="3">
    <source>
        <dbReference type="Proteomes" id="UP000789901"/>
    </source>
</evidence>
<sequence>LLIKLDEKTNQLITLRLESGEKDAGLSREELLTEKIRFKYEKLEVFANRIGINLQQVNDLCRYYERLIRARKSGNQVNIETHEDNIARVREGLRQHGLQIEDIQEFCNKCEEIAKLRAYIILSDPNKRKNYDAGGEGVDYEKSLMYLRHPEDDLDPSLWVPYNEAKKVPKSEFYGREPYKDWSEKLRDMPTTFDKEKGEKERKIKIGEIENLIIEEEIKIEEKEKELEEIKENSENDEIIKQLEAENKKLKEEIAELKKEDDNSPEFRSYLNKKENQLKKNEEMLREWLSGWGEYISGGIIRGIGGSVGSKET</sequence>
<feature type="non-terminal residue" evidence="2">
    <location>
        <position position="1"/>
    </location>
</feature>
<gene>
    <name evidence="2" type="ORF">GMARGA_LOCUS11448</name>
</gene>
<protein>
    <submittedName>
        <fullName evidence="2">10007_t:CDS:1</fullName>
    </submittedName>
</protein>
<name>A0ABN7UWU6_GIGMA</name>
<evidence type="ECO:0000256" key="1">
    <source>
        <dbReference type="SAM" id="Coils"/>
    </source>
</evidence>
<accession>A0ABN7UWU6</accession>
<dbReference type="EMBL" id="CAJVQB010006706">
    <property type="protein sequence ID" value="CAG8689994.1"/>
    <property type="molecule type" value="Genomic_DNA"/>
</dbReference>
<reference evidence="2 3" key="1">
    <citation type="submission" date="2021-06" db="EMBL/GenBank/DDBJ databases">
        <authorList>
            <person name="Kallberg Y."/>
            <person name="Tangrot J."/>
            <person name="Rosling A."/>
        </authorList>
    </citation>
    <scope>NUCLEOTIDE SEQUENCE [LARGE SCALE GENOMIC DNA]</scope>
    <source>
        <strain evidence="2 3">120-4 pot B 10/14</strain>
    </source>
</reference>
<organism evidence="2 3">
    <name type="scientific">Gigaspora margarita</name>
    <dbReference type="NCBI Taxonomy" id="4874"/>
    <lineage>
        <taxon>Eukaryota</taxon>
        <taxon>Fungi</taxon>
        <taxon>Fungi incertae sedis</taxon>
        <taxon>Mucoromycota</taxon>
        <taxon>Glomeromycotina</taxon>
        <taxon>Glomeromycetes</taxon>
        <taxon>Diversisporales</taxon>
        <taxon>Gigasporaceae</taxon>
        <taxon>Gigaspora</taxon>
    </lineage>
</organism>
<evidence type="ECO:0000313" key="2">
    <source>
        <dbReference type="EMBL" id="CAG8689994.1"/>
    </source>
</evidence>
<comment type="caution">
    <text evidence="2">The sequence shown here is derived from an EMBL/GenBank/DDBJ whole genome shotgun (WGS) entry which is preliminary data.</text>
</comment>
<feature type="coiled-coil region" evidence="1">
    <location>
        <begin position="206"/>
        <end position="263"/>
    </location>
</feature>
<keyword evidence="3" id="KW-1185">Reference proteome</keyword>